<dbReference type="Proteomes" id="UP000769157">
    <property type="component" value="Unassembled WGS sequence"/>
</dbReference>
<reference evidence="2" key="2">
    <citation type="submission" date="2021-01" db="EMBL/GenBank/DDBJ databases">
        <authorList>
            <person name="Schikora-Tamarit M.A."/>
        </authorList>
    </citation>
    <scope>NUCLEOTIDE SEQUENCE</scope>
    <source>
        <strain evidence="2">CBS6075</strain>
    </source>
</reference>
<keyword evidence="3" id="KW-1185">Reference proteome</keyword>
<evidence type="ECO:0000313" key="3">
    <source>
        <dbReference type="Proteomes" id="UP000769157"/>
    </source>
</evidence>
<evidence type="ECO:0000313" key="2">
    <source>
        <dbReference type="EMBL" id="KAH3660320.1"/>
    </source>
</evidence>
<gene>
    <name evidence="2" type="ORF">OGAPHI_006906</name>
</gene>
<dbReference type="PROSITE" id="PS51257">
    <property type="entry name" value="PROKAR_LIPOPROTEIN"/>
    <property type="match status" value="1"/>
</dbReference>
<evidence type="ECO:0000256" key="1">
    <source>
        <dbReference type="SAM" id="MobiDB-lite"/>
    </source>
</evidence>
<dbReference type="RefSeq" id="XP_046058023.1">
    <property type="nucleotide sequence ID" value="XM_046208243.1"/>
</dbReference>
<dbReference type="GeneID" id="70238870"/>
<dbReference type="EMBL" id="JAEUBE010000504">
    <property type="protein sequence ID" value="KAH3660320.1"/>
    <property type="molecule type" value="Genomic_DNA"/>
</dbReference>
<organism evidence="2 3">
    <name type="scientific">Ogataea philodendri</name>
    <dbReference type="NCBI Taxonomy" id="1378263"/>
    <lineage>
        <taxon>Eukaryota</taxon>
        <taxon>Fungi</taxon>
        <taxon>Dikarya</taxon>
        <taxon>Ascomycota</taxon>
        <taxon>Saccharomycotina</taxon>
        <taxon>Pichiomycetes</taxon>
        <taxon>Pichiales</taxon>
        <taxon>Pichiaceae</taxon>
        <taxon>Ogataea</taxon>
    </lineage>
</organism>
<dbReference type="AlphaFoldDB" id="A0A9P8SZX2"/>
<reference evidence="2" key="1">
    <citation type="journal article" date="2021" name="Open Biol.">
        <title>Shared evolutionary footprints suggest mitochondrial oxidative damage underlies multiple complex I losses in fungi.</title>
        <authorList>
            <person name="Schikora-Tamarit M.A."/>
            <person name="Marcet-Houben M."/>
            <person name="Nosek J."/>
            <person name="Gabaldon T."/>
        </authorList>
    </citation>
    <scope>NUCLEOTIDE SEQUENCE</scope>
    <source>
        <strain evidence="2">CBS6075</strain>
    </source>
</reference>
<sequence>MFSFPTKQVTKSQTCFISITLGSCGSSNRRGLIFWLVASNNVELEASLETFFKRISFKTSNSTSRLGVFLKNHGSSGSIKETVDKLSKLVHFQSVICLVGDEVTDEVEHESFKLSIWGRLDQITNKRRVHHHLGMDGFSNVFQRHELSKHVDVLLAALKSDWSNIYACNLFKTGFSTMTRRSSSGSMGTSSTSVGTDMVCAESNNESVNADKGSRSCLIKSPDTSSV</sequence>
<protein>
    <submittedName>
        <fullName evidence="2">Uncharacterized protein</fullName>
    </submittedName>
</protein>
<feature type="region of interest" description="Disordered" evidence="1">
    <location>
        <begin position="205"/>
        <end position="227"/>
    </location>
</feature>
<proteinExistence type="predicted"/>
<comment type="caution">
    <text evidence="2">The sequence shown here is derived from an EMBL/GenBank/DDBJ whole genome shotgun (WGS) entry which is preliminary data.</text>
</comment>
<accession>A0A9P8SZX2</accession>
<name>A0A9P8SZX2_9ASCO</name>